<feature type="compositionally biased region" description="Polar residues" evidence="1">
    <location>
        <begin position="23"/>
        <end position="33"/>
    </location>
</feature>
<dbReference type="AlphaFoldDB" id="A0A6G7K7V6"/>
<reference evidence="2 3" key="1">
    <citation type="journal article" date="2017" name="Int. J. Syst. Evol. Microbiol.">
        <title>Jeotgalibaca porci sp. nov. and Jeotgalibaca arthritidis sp. nov., isolated from pigs, and emended description of the genus Jeotgalibaca.</title>
        <authorList>
            <person name="Zamora L."/>
            <person name="Perez-Sancho M."/>
            <person name="Dominguez L."/>
            <person name="Fernandez-Garayzabal J.F."/>
            <person name="Vela A.I."/>
        </authorList>
    </citation>
    <scope>NUCLEOTIDE SEQUENCE [LARGE SCALE GENOMIC DNA]</scope>
    <source>
        <strain evidence="2 3">CECT 9157</strain>
    </source>
</reference>
<dbReference type="EMBL" id="CP049740">
    <property type="protein sequence ID" value="QII81344.1"/>
    <property type="molecule type" value="Genomic_DNA"/>
</dbReference>
<accession>A0A6G7K7V6</accession>
<dbReference type="Proteomes" id="UP000501451">
    <property type="component" value="Chromosome"/>
</dbReference>
<dbReference type="KEGG" id="jar:G7057_01870"/>
<sequence length="216" mass="23675">MKKWAWLTAVFLLAACGNDGGNDATTETVSSDVPTEISSTTSDVDSEESVSSIESEVVSETTESESEMSGESDGLTLYIPDTLKKDEGTVLYDDVIAVATEFTEVNPDLGEIGLFTLSYTGYYIERDDGSLQAFFMGINRIGDPLKNLSFQLNFVVNDTPIWDNVTFTLDESEFGEHPNQSAMPIFLDVPVGNEQQLMAAVPEETLIEIKNLQINE</sequence>
<keyword evidence="3" id="KW-1185">Reference proteome</keyword>
<protein>
    <submittedName>
        <fullName evidence="2">Uncharacterized protein</fullName>
    </submittedName>
</protein>
<evidence type="ECO:0000256" key="1">
    <source>
        <dbReference type="SAM" id="MobiDB-lite"/>
    </source>
</evidence>
<evidence type="ECO:0000313" key="2">
    <source>
        <dbReference type="EMBL" id="QII81344.1"/>
    </source>
</evidence>
<gene>
    <name evidence="2" type="ORF">G7057_01870</name>
</gene>
<proteinExistence type="predicted"/>
<organism evidence="2 3">
    <name type="scientific">Jeotgalibaca arthritidis</name>
    <dbReference type="NCBI Taxonomy" id="1868794"/>
    <lineage>
        <taxon>Bacteria</taxon>
        <taxon>Bacillati</taxon>
        <taxon>Bacillota</taxon>
        <taxon>Bacilli</taxon>
        <taxon>Lactobacillales</taxon>
        <taxon>Carnobacteriaceae</taxon>
        <taxon>Jeotgalibaca</taxon>
    </lineage>
</organism>
<feature type="compositionally biased region" description="Low complexity" evidence="1">
    <location>
        <begin position="35"/>
        <end position="61"/>
    </location>
</feature>
<evidence type="ECO:0000313" key="3">
    <source>
        <dbReference type="Proteomes" id="UP000501451"/>
    </source>
</evidence>
<dbReference type="RefSeq" id="WP_166160891.1">
    <property type="nucleotide sequence ID" value="NZ_CP049740.1"/>
</dbReference>
<name>A0A6G7K7V6_9LACT</name>
<dbReference type="PROSITE" id="PS51257">
    <property type="entry name" value="PROKAR_LIPOPROTEIN"/>
    <property type="match status" value="1"/>
</dbReference>
<feature type="region of interest" description="Disordered" evidence="1">
    <location>
        <begin position="21"/>
        <end position="73"/>
    </location>
</feature>